<evidence type="ECO:0000256" key="2">
    <source>
        <dbReference type="ARBA" id="ARBA00022448"/>
    </source>
</evidence>
<dbReference type="RefSeq" id="WP_092267409.1">
    <property type="nucleotide sequence ID" value="NZ_BJOE01000006.1"/>
</dbReference>
<feature type="transmembrane region" description="Helical" evidence="6">
    <location>
        <begin position="296"/>
        <end position="314"/>
    </location>
</feature>
<reference evidence="9" key="1">
    <citation type="submission" date="2016-10" db="EMBL/GenBank/DDBJ databases">
        <authorList>
            <person name="Varghese N."/>
            <person name="Submissions S."/>
        </authorList>
    </citation>
    <scope>NUCLEOTIDE SEQUENCE [LARGE SCALE GENOMIC DNA]</scope>
    <source>
        <strain evidence="9">OK042</strain>
    </source>
</reference>
<proteinExistence type="predicted"/>
<dbReference type="Proteomes" id="UP000198915">
    <property type="component" value="Unassembled WGS sequence"/>
</dbReference>
<dbReference type="InterPro" id="IPR011701">
    <property type="entry name" value="MFS"/>
</dbReference>
<feature type="transmembrane region" description="Helical" evidence="6">
    <location>
        <begin position="47"/>
        <end position="67"/>
    </location>
</feature>
<feature type="transmembrane region" description="Helical" evidence="6">
    <location>
        <begin position="12"/>
        <end position="31"/>
    </location>
</feature>
<dbReference type="AlphaFoldDB" id="A0A1I3REQ4"/>
<dbReference type="Pfam" id="PF07690">
    <property type="entry name" value="MFS_1"/>
    <property type="match status" value="1"/>
</dbReference>
<dbReference type="InterPro" id="IPR036259">
    <property type="entry name" value="MFS_trans_sf"/>
</dbReference>
<organism evidence="8 9">
    <name type="scientific">Brevibacillus centrosporus</name>
    <dbReference type="NCBI Taxonomy" id="54910"/>
    <lineage>
        <taxon>Bacteria</taxon>
        <taxon>Bacillati</taxon>
        <taxon>Bacillota</taxon>
        <taxon>Bacilli</taxon>
        <taxon>Bacillales</taxon>
        <taxon>Paenibacillaceae</taxon>
        <taxon>Brevibacillus</taxon>
    </lineage>
</organism>
<evidence type="ECO:0000256" key="6">
    <source>
        <dbReference type="SAM" id="Phobius"/>
    </source>
</evidence>
<evidence type="ECO:0000256" key="5">
    <source>
        <dbReference type="ARBA" id="ARBA00023136"/>
    </source>
</evidence>
<evidence type="ECO:0000256" key="1">
    <source>
        <dbReference type="ARBA" id="ARBA00004651"/>
    </source>
</evidence>
<dbReference type="EMBL" id="FORT01000003">
    <property type="protein sequence ID" value="SFJ44745.1"/>
    <property type="molecule type" value="Genomic_DNA"/>
</dbReference>
<sequence length="404" mass="44041">MGEQREKLWSKDFILITLSNFFLFLIIQMQLPTFPTYAKETYLANDFTAGLTASFFALGAVVARVFTGEWLKSKSSKRILIVGLCIVGLTTAGYYWTSSMTLLLIMRALFGFGFGISSTTLPTVVTNAIPSKRLGEGMGYYGLSQSLAQALGPMIGLGVLSAFGFGSMLSFGVAAIVLIFPIVSIIRAYRQPTLGAHAQEKGLKRFYDRKILLPAFLNFCMSVTYGGLVSFLALYGREANIEHISWFFLCNAVAIVLVRPISGKLFDKKGHIAVFPPGAIFIILGLIGLSYVKSDVILIISALLYGAGYGCIQPSTQAWMVKEVKPEQRGMANGFFLNSIDCGIAVGSILLGTIAAQTSYAMMYRLSALLMVLFLIVYFLARLSAVKQRKRASVPVSVSQNIEA</sequence>
<feature type="transmembrane region" description="Helical" evidence="6">
    <location>
        <begin position="241"/>
        <end position="258"/>
    </location>
</feature>
<dbReference type="InterPro" id="IPR052714">
    <property type="entry name" value="MFS_Exporter"/>
</dbReference>
<evidence type="ECO:0000259" key="7">
    <source>
        <dbReference type="PROSITE" id="PS50850"/>
    </source>
</evidence>
<protein>
    <submittedName>
        <fullName evidence="8">Predicted arabinose efflux permease, MFS family</fullName>
    </submittedName>
</protein>
<feature type="transmembrane region" description="Helical" evidence="6">
    <location>
        <begin position="102"/>
        <end position="125"/>
    </location>
</feature>
<keyword evidence="3 6" id="KW-0812">Transmembrane</keyword>
<dbReference type="SUPFAM" id="SSF103473">
    <property type="entry name" value="MFS general substrate transporter"/>
    <property type="match status" value="1"/>
</dbReference>
<keyword evidence="9" id="KW-1185">Reference proteome</keyword>
<keyword evidence="2" id="KW-0813">Transport</keyword>
<feature type="domain" description="Major facilitator superfamily (MFS) profile" evidence="7">
    <location>
        <begin position="12"/>
        <end position="385"/>
    </location>
</feature>
<feature type="transmembrane region" description="Helical" evidence="6">
    <location>
        <begin position="362"/>
        <end position="381"/>
    </location>
</feature>
<dbReference type="PROSITE" id="PS50850">
    <property type="entry name" value="MFS"/>
    <property type="match status" value="1"/>
</dbReference>
<evidence type="ECO:0000256" key="3">
    <source>
        <dbReference type="ARBA" id="ARBA00022692"/>
    </source>
</evidence>
<feature type="transmembrane region" description="Helical" evidence="6">
    <location>
        <begin position="270"/>
        <end position="290"/>
    </location>
</feature>
<dbReference type="STRING" id="1884381.SAMN05518846_103396"/>
<evidence type="ECO:0000313" key="8">
    <source>
        <dbReference type="EMBL" id="SFJ44745.1"/>
    </source>
</evidence>
<dbReference type="PANTHER" id="PTHR23531:SF1">
    <property type="entry name" value="QUINOLENE RESISTANCE PROTEIN NORA"/>
    <property type="match status" value="1"/>
</dbReference>
<dbReference type="CDD" id="cd17489">
    <property type="entry name" value="MFS_YfcJ_like"/>
    <property type="match status" value="1"/>
</dbReference>
<dbReference type="GO" id="GO:0005886">
    <property type="term" value="C:plasma membrane"/>
    <property type="evidence" value="ECO:0007669"/>
    <property type="project" value="UniProtKB-SubCell"/>
</dbReference>
<gene>
    <name evidence="8" type="ORF">SAMN05518846_103396</name>
</gene>
<dbReference type="GO" id="GO:0022857">
    <property type="term" value="F:transmembrane transporter activity"/>
    <property type="evidence" value="ECO:0007669"/>
    <property type="project" value="InterPro"/>
</dbReference>
<evidence type="ECO:0000256" key="4">
    <source>
        <dbReference type="ARBA" id="ARBA00022989"/>
    </source>
</evidence>
<feature type="transmembrane region" description="Helical" evidence="6">
    <location>
        <begin position="211"/>
        <end position="235"/>
    </location>
</feature>
<dbReference type="Gene3D" id="1.20.1250.20">
    <property type="entry name" value="MFS general substrate transporter like domains"/>
    <property type="match status" value="1"/>
</dbReference>
<keyword evidence="5 6" id="KW-0472">Membrane</keyword>
<feature type="transmembrane region" description="Helical" evidence="6">
    <location>
        <begin position="79"/>
        <end position="96"/>
    </location>
</feature>
<feature type="transmembrane region" description="Helical" evidence="6">
    <location>
        <begin position="146"/>
        <end position="165"/>
    </location>
</feature>
<dbReference type="InterPro" id="IPR020846">
    <property type="entry name" value="MFS_dom"/>
</dbReference>
<dbReference type="PANTHER" id="PTHR23531">
    <property type="entry name" value="QUINOLENE RESISTANCE PROTEIN NORA"/>
    <property type="match status" value="1"/>
</dbReference>
<comment type="subcellular location">
    <subcellularLocation>
        <location evidence="1">Cell membrane</location>
        <topology evidence="1">Multi-pass membrane protein</topology>
    </subcellularLocation>
</comment>
<name>A0A1I3REQ4_9BACL</name>
<evidence type="ECO:0000313" key="9">
    <source>
        <dbReference type="Proteomes" id="UP000198915"/>
    </source>
</evidence>
<keyword evidence="4 6" id="KW-1133">Transmembrane helix</keyword>
<accession>A0A1I3REQ4</accession>
<feature type="transmembrane region" description="Helical" evidence="6">
    <location>
        <begin position="335"/>
        <end position="356"/>
    </location>
</feature>
<feature type="transmembrane region" description="Helical" evidence="6">
    <location>
        <begin position="171"/>
        <end position="190"/>
    </location>
</feature>